<name>A0A2S7UR68_9GAMM</name>
<dbReference type="PANTHER" id="PTHR30005">
    <property type="entry name" value="EXOPOLYPHOSPHATASE"/>
    <property type="match status" value="1"/>
</dbReference>
<reference evidence="2 3" key="1">
    <citation type="submission" date="2016-12" db="EMBL/GenBank/DDBJ databases">
        <title>Diversity of luminous bacteria.</title>
        <authorList>
            <person name="Yoshizawa S."/>
            <person name="Kogure K."/>
        </authorList>
    </citation>
    <scope>NUCLEOTIDE SEQUENCE [LARGE SCALE GENOMIC DNA]</scope>
    <source>
        <strain evidence="2 3">SA4-48</strain>
    </source>
</reference>
<dbReference type="Gene3D" id="3.30.420.40">
    <property type="match status" value="1"/>
</dbReference>
<dbReference type="SUPFAM" id="SSF53067">
    <property type="entry name" value="Actin-like ATPase domain"/>
    <property type="match status" value="2"/>
</dbReference>
<sequence length="315" mass="34490">MNIKPNKNDQLTSSTQNNVAVLDIGSNSFHLIIVSLNPNELSILHKAKYKVGLAEDLINTGLLSHQAISNGLEALKKINTVVDSYPIDHVRIIATQALRSAKNTEDFISQAGKVFPYPIEVISGKEEARLIYKGVVSREQASDVQLVIDIGGGSSEFVIGQSIQAKLLNSINIGCVSFTNQFFSHGELTEHAFNQAIEAACKEIEPISSEYITHGWDVCFGTSGSIESIFSVMQMMKIGNQVNLHNLETLMSQIITFKSANLLKLGVINEDRKCVFPAGLAILIAMFRTLKIDQMAFSQADLGQGVAFELMDQQD</sequence>
<organism evidence="2 3">
    <name type="scientific">Psychrosphaera saromensis</name>
    <dbReference type="NCBI Taxonomy" id="716813"/>
    <lineage>
        <taxon>Bacteria</taxon>
        <taxon>Pseudomonadati</taxon>
        <taxon>Pseudomonadota</taxon>
        <taxon>Gammaproteobacteria</taxon>
        <taxon>Alteromonadales</taxon>
        <taxon>Pseudoalteromonadaceae</taxon>
        <taxon>Psychrosphaera</taxon>
    </lineage>
</organism>
<dbReference type="InterPro" id="IPR043129">
    <property type="entry name" value="ATPase_NBD"/>
</dbReference>
<protein>
    <recommendedName>
        <fullName evidence="1">Ppx/GppA phosphatase N-terminal domain-containing protein</fullName>
    </recommendedName>
</protein>
<evidence type="ECO:0000259" key="1">
    <source>
        <dbReference type="Pfam" id="PF02541"/>
    </source>
</evidence>
<feature type="domain" description="Ppx/GppA phosphatase N-terminal" evidence="1">
    <location>
        <begin position="33"/>
        <end position="313"/>
    </location>
</feature>
<dbReference type="RefSeq" id="WP_181135801.1">
    <property type="nucleotide sequence ID" value="NZ_BMYG01000011.1"/>
</dbReference>
<dbReference type="GO" id="GO:0016462">
    <property type="term" value="F:pyrophosphatase activity"/>
    <property type="evidence" value="ECO:0007669"/>
    <property type="project" value="TreeGrafter"/>
</dbReference>
<dbReference type="InterPro" id="IPR003695">
    <property type="entry name" value="Ppx_GppA_N"/>
</dbReference>
<evidence type="ECO:0000313" key="3">
    <source>
        <dbReference type="Proteomes" id="UP000239007"/>
    </source>
</evidence>
<gene>
    <name evidence="2" type="ORF">BTO11_00190</name>
</gene>
<accession>A0A2S7UR68</accession>
<evidence type="ECO:0000313" key="2">
    <source>
        <dbReference type="EMBL" id="PQJ52229.1"/>
    </source>
</evidence>
<dbReference type="EMBL" id="MSCH01000003">
    <property type="protein sequence ID" value="PQJ52229.1"/>
    <property type="molecule type" value="Genomic_DNA"/>
</dbReference>
<dbReference type="Gene3D" id="3.30.420.150">
    <property type="entry name" value="Exopolyphosphatase. Domain 2"/>
    <property type="match status" value="1"/>
</dbReference>
<dbReference type="InterPro" id="IPR050273">
    <property type="entry name" value="GppA/Ppx_hydrolase"/>
</dbReference>
<dbReference type="CDD" id="cd24053">
    <property type="entry name" value="ASKHA_NBD_EcPPX-GppA-like"/>
    <property type="match status" value="1"/>
</dbReference>
<dbReference type="AlphaFoldDB" id="A0A2S7UR68"/>
<comment type="caution">
    <text evidence="2">The sequence shown here is derived from an EMBL/GenBank/DDBJ whole genome shotgun (WGS) entry which is preliminary data.</text>
</comment>
<keyword evidence="3" id="KW-1185">Reference proteome</keyword>
<dbReference type="Pfam" id="PF02541">
    <property type="entry name" value="Ppx-GppA"/>
    <property type="match status" value="1"/>
</dbReference>
<dbReference type="Proteomes" id="UP000239007">
    <property type="component" value="Unassembled WGS sequence"/>
</dbReference>
<proteinExistence type="predicted"/>
<dbReference type="PANTHER" id="PTHR30005:SF0">
    <property type="entry name" value="RETROGRADE REGULATION PROTEIN 2"/>
    <property type="match status" value="1"/>
</dbReference>